<dbReference type="PANTHER" id="PTHR43861">
    <property type="entry name" value="TRANS-ACONITATE 2-METHYLTRANSFERASE-RELATED"/>
    <property type="match status" value="1"/>
</dbReference>
<keyword evidence="2" id="KW-0489">Methyltransferase</keyword>
<dbReference type="CDD" id="cd02440">
    <property type="entry name" value="AdoMet_MTases"/>
    <property type="match status" value="1"/>
</dbReference>
<evidence type="ECO:0000313" key="3">
    <source>
        <dbReference type="Proteomes" id="UP000481861"/>
    </source>
</evidence>
<dbReference type="AlphaFoldDB" id="A0A7C8I8R8"/>
<comment type="caution">
    <text evidence="2">The sequence shown here is derived from an EMBL/GenBank/DDBJ whole genome shotgun (WGS) entry which is preliminary data.</text>
</comment>
<dbReference type="Proteomes" id="UP000481861">
    <property type="component" value="Unassembled WGS sequence"/>
</dbReference>
<accession>A0A7C8I8R8</accession>
<name>A0A7C8I8R8_9PLEO</name>
<dbReference type="Pfam" id="PF13489">
    <property type="entry name" value="Methyltransf_23"/>
    <property type="match status" value="1"/>
</dbReference>
<protein>
    <submittedName>
        <fullName evidence="2">S-adenosyl-L-methionine-dependent methyltransferase</fullName>
    </submittedName>
</protein>
<gene>
    <name evidence="2" type="ORF">BDV95DRAFT_345689</name>
</gene>
<keyword evidence="3" id="KW-1185">Reference proteome</keyword>
<dbReference type="PANTHER" id="PTHR43861:SF3">
    <property type="entry name" value="PUTATIVE (AFU_ORTHOLOGUE AFUA_2G14390)-RELATED"/>
    <property type="match status" value="1"/>
</dbReference>
<dbReference type="EMBL" id="JAADJZ010000007">
    <property type="protein sequence ID" value="KAF2873514.1"/>
    <property type="molecule type" value="Genomic_DNA"/>
</dbReference>
<dbReference type="SUPFAM" id="SSF53335">
    <property type="entry name" value="S-adenosyl-L-methionine-dependent methyltransferases"/>
    <property type="match status" value="1"/>
</dbReference>
<dbReference type="Gene3D" id="3.40.50.150">
    <property type="entry name" value="Vaccinia Virus protein VP39"/>
    <property type="match status" value="1"/>
</dbReference>
<proteinExistence type="predicted"/>
<sequence>MPSAQDINNKRFSAEAAAWDANKKHVESTESALEAIKRCVLAFVNGTSKDLDVLEIGCGTGLLSFLLAPHVRSLVGVDTADGMINAFNMKVAALPDPQNANLAAVNVLVQEADDVHLQGAAAALATRRGETGHDAPYRFGLIVSHLTLHHIPSLSDLFATLFQCLKPGGRLALTDYEDFGPEAVPFHPKSKREGVERHGIKRNELETVIIGAGFSEVRVEQAFTLRKEVEAEDGKPARQMDFPFLICLGRKS</sequence>
<reference evidence="2 3" key="1">
    <citation type="submission" date="2020-01" db="EMBL/GenBank/DDBJ databases">
        <authorList>
            <consortium name="DOE Joint Genome Institute"/>
            <person name="Haridas S."/>
            <person name="Albert R."/>
            <person name="Binder M."/>
            <person name="Bloem J."/>
            <person name="Labutti K."/>
            <person name="Salamov A."/>
            <person name="Andreopoulos B."/>
            <person name="Baker S.E."/>
            <person name="Barry K."/>
            <person name="Bills G."/>
            <person name="Bluhm B.H."/>
            <person name="Cannon C."/>
            <person name="Castanera R."/>
            <person name="Culley D.E."/>
            <person name="Daum C."/>
            <person name="Ezra D."/>
            <person name="Gonzalez J.B."/>
            <person name="Henrissat B."/>
            <person name="Kuo A."/>
            <person name="Liang C."/>
            <person name="Lipzen A."/>
            <person name="Lutzoni F."/>
            <person name="Magnuson J."/>
            <person name="Mondo S."/>
            <person name="Nolan M."/>
            <person name="Ohm R."/>
            <person name="Pangilinan J."/>
            <person name="Park H.-J.H."/>
            <person name="Ramirez L."/>
            <person name="Alfaro M."/>
            <person name="Sun H."/>
            <person name="Tritt A."/>
            <person name="Yoshinaga Y."/>
            <person name="Zwiers L.-H.L."/>
            <person name="Turgeon B.G."/>
            <person name="Goodwin S.B."/>
            <person name="Spatafora J.W."/>
            <person name="Crous P.W."/>
            <person name="Grigoriev I.V."/>
        </authorList>
    </citation>
    <scope>NUCLEOTIDE SEQUENCE [LARGE SCALE GENOMIC DNA]</scope>
    <source>
        <strain evidence="2 3">CBS 611.86</strain>
    </source>
</reference>
<dbReference type="InterPro" id="IPR029063">
    <property type="entry name" value="SAM-dependent_MTases_sf"/>
</dbReference>
<organism evidence="2 3">
    <name type="scientific">Massariosphaeria phaeospora</name>
    <dbReference type="NCBI Taxonomy" id="100035"/>
    <lineage>
        <taxon>Eukaryota</taxon>
        <taxon>Fungi</taxon>
        <taxon>Dikarya</taxon>
        <taxon>Ascomycota</taxon>
        <taxon>Pezizomycotina</taxon>
        <taxon>Dothideomycetes</taxon>
        <taxon>Pleosporomycetidae</taxon>
        <taxon>Pleosporales</taxon>
        <taxon>Pleosporales incertae sedis</taxon>
        <taxon>Massariosphaeria</taxon>
    </lineage>
</organism>
<dbReference type="GO" id="GO:0008168">
    <property type="term" value="F:methyltransferase activity"/>
    <property type="evidence" value="ECO:0007669"/>
    <property type="project" value="UniProtKB-KW"/>
</dbReference>
<keyword evidence="1 2" id="KW-0808">Transferase</keyword>
<evidence type="ECO:0000256" key="1">
    <source>
        <dbReference type="ARBA" id="ARBA00022679"/>
    </source>
</evidence>
<dbReference type="OrthoDB" id="66144at2759"/>
<dbReference type="GO" id="GO:0032259">
    <property type="term" value="P:methylation"/>
    <property type="evidence" value="ECO:0007669"/>
    <property type="project" value="UniProtKB-KW"/>
</dbReference>
<evidence type="ECO:0000313" key="2">
    <source>
        <dbReference type="EMBL" id="KAF2873514.1"/>
    </source>
</evidence>